<gene>
    <name evidence="9" type="primary">betA</name>
    <name evidence="9" type="ORF">NCTC13159_01086</name>
    <name evidence="8" type="ORF">RO07_15700</name>
</gene>
<dbReference type="GO" id="GO:0050660">
    <property type="term" value="F:flavin adenine dinucleotide binding"/>
    <property type="evidence" value="ECO:0007669"/>
    <property type="project" value="InterPro"/>
</dbReference>
<dbReference type="InterPro" id="IPR036188">
    <property type="entry name" value="FAD/NAD-bd_sf"/>
</dbReference>
<evidence type="ECO:0000313" key="10">
    <source>
        <dbReference type="Proteomes" id="UP000035086"/>
    </source>
</evidence>
<dbReference type="KEGG" id="ppul:RO07_15700"/>
<evidence type="ECO:0000256" key="2">
    <source>
        <dbReference type="ARBA" id="ARBA00010790"/>
    </source>
</evidence>
<sequence>MQTTFDYIIVGAGSAGCTLANRLTEDSDVRVLVLEAGGWDRDPWIHIPLGWGKILTGRLHDWMYDCEPEENVGGRSVECARGKVIGGSSSVNAMAHVRGNRADFDRWARDYGLPEWSYESVLPYFRKQERWEEGADGAEDGAFRGADGPLNVQRCRYQDPLLGAFAAASKTAGHPWVDDYNGATQTGFSRLQMTIRDGRRCSAARAYLHPARRRAGLWVEVNALASRVVLEGDRAVGVEYWQNGVKHLARASREVLLSGGVINTPQLLMLSGIGDPERLSQIGVRTSVSSLGVGRNLQDHPSTIVMYRRATPGPFHRMMRFDRIGWQLIRAYLTGKGFASDVPGGVVGFMHSGEATRATEAPDLQLLLTAAPLGAWPYFKPFRQPFSDGFACRTVLLHPESRGEVRLTSSDPSAKARIHQNFLSTPYDWAALRASVRIVRELAAQPSLAPYIGAELAPGPASSSDAEIDAFIRKTAITVHHPAGTCRMGADDDPMAVVDSELRVKGVRGLRVVDASVMPDLTSGNINAPVIMIAERAADMIRGRVPARVQTPTRVAAEAVPA</sequence>
<evidence type="ECO:0000259" key="7">
    <source>
        <dbReference type="Pfam" id="PF05199"/>
    </source>
</evidence>
<dbReference type="InterPro" id="IPR012132">
    <property type="entry name" value="GMC_OxRdtase"/>
</dbReference>
<dbReference type="SUPFAM" id="SSF51905">
    <property type="entry name" value="FAD/NAD(P)-binding domain"/>
    <property type="match status" value="1"/>
</dbReference>
<dbReference type="InterPro" id="IPR000172">
    <property type="entry name" value="GMC_OxRdtase_N"/>
</dbReference>
<feature type="domain" description="Glucose-methanol-choline oxidoreductase N-terminal" evidence="6">
    <location>
        <begin position="5"/>
        <end position="301"/>
    </location>
</feature>
<keyword evidence="9" id="KW-0560">Oxidoreductase</keyword>
<dbReference type="RefSeq" id="WP_039409377.1">
    <property type="nucleotide sequence ID" value="NZ_CP010310.2"/>
</dbReference>
<feature type="domain" description="Glucose-methanol-choline oxidoreductase C-terminal" evidence="7">
    <location>
        <begin position="399"/>
        <end position="534"/>
    </location>
</feature>
<dbReference type="SUPFAM" id="SSF54373">
    <property type="entry name" value="FAD-linked reductases, C-terminal domain"/>
    <property type="match status" value="1"/>
</dbReference>
<protein>
    <submittedName>
        <fullName evidence="8 9">Dehydrogenase</fullName>
        <ecNumber evidence="9">1.1.99.1</ecNumber>
    </submittedName>
</protein>
<reference evidence="8" key="2">
    <citation type="submission" date="2016-11" db="EMBL/GenBank/DDBJ databases">
        <title>Complete Genome Sequencing of Pandoraea pulmonicola DSM 16583.</title>
        <authorList>
            <person name="Chan K.-G."/>
        </authorList>
    </citation>
    <scope>NUCLEOTIDE SEQUENCE</scope>
    <source>
        <strain evidence="8">DSM 16583</strain>
    </source>
</reference>
<keyword evidence="3" id="KW-0285">Flavoprotein</keyword>
<dbReference type="EMBL" id="UGSJ01000001">
    <property type="protein sequence ID" value="SUA89619.1"/>
    <property type="molecule type" value="Genomic_DNA"/>
</dbReference>
<keyword evidence="4 5" id="KW-0274">FAD</keyword>
<evidence type="ECO:0000256" key="4">
    <source>
        <dbReference type="ARBA" id="ARBA00022827"/>
    </source>
</evidence>
<dbReference type="Proteomes" id="UP000035086">
    <property type="component" value="Chromosome"/>
</dbReference>
<dbReference type="PIRSF" id="PIRSF000137">
    <property type="entry name" value="Alcohol_oxidase"/>
    <property type="match status" value="1"/>
</dbReference>
<dbReference type="EC" id="1.1.99.1" evidence="9"/>
<evidence type="ECO:0000259" key="6">
    <source>
        <dbReference type="Pfam" id="PF00732"/>
    </source>
</evidence>
<dbReference type="Gene3D" id="3.30.560.10">
    <property type="entry name" value="Glucose Oxidase, domain 3"/>
    <property type="match status" value="1"/>
</dbReference>
<accession>A0AAJ4ZA73</accession>
<dbReference type="Gene3D" id="3.50.50.60">
    <property type="entry name" value="FAD/NAD(P)-binding domain"/>
    <property type="match status" value="1"/>
</dbReference>
<keyword evidence="10" id="KW-1185">Reference proteome</keyword>
<evidence type="ECO:0000256" key="1">
    <source>
        <dbReference type="ARBA" id="ARBA00001974"/>
    </source>
</evidence>
<comment type="cofactor">
    <cofactor evidence="1 5">
        <name>FAD</name>
        <dbReference type="ChEBI" id="CHEBI:57692"/>
    </cofactor>
</comment>
<proteinExistence type="inferred from homology"/>
<evidence type="ECO:0000256" key="5">
    <source>
        <dbReference type="PIRSR" id="PIRSR000137-2"/>
    </source>
</evidence>
<dbReference type="EMBL" id="CP010310">
    <property type="protein sequence ID" value="AJC21572.1"/>
    <property type="molecule type" value="Genomic_DNA"/>
</dbReference>
<evidence type="ECO:0000256" key="3">
    <source>
        <dbReference type="ARBA" id="ARBA00022630"/>
    </source>
</evidence>
<dbReference type="InterPro" id="IPR007867">
    <property type="entry name" value="GMC_OxRtase_C"/>
</dbReference>
<dbReference type="PANTHER" id="PTHR11552:SF147">
    <property type="entry name" value="CHOLINE DEHYDROGENASE, MITOCHONDRIAL"/>
    <property type="match status" value="1"/>
</dbReference>
<dbReference type="GO" id="GO:0008812">
    <property type="term" value="F:choline dehydrogenase activity"/>
    <property type="evidence" value="ECO:0007669"/>
    <property type="project" value="UniProtKB-EC"/>
</dbReference>
<comment type="similarity">
    <text evidence="2">Belongs to the GMC oxidoreductase family.</text>
</comment>
<dbReference type="AlphaFoldDB" id="A0AAJ4ZA73"/>
<dbReference type="Pfam" id="PF00732">
    <property type="entry name" value="GMC_oxred_N"/>
    <property type="match status" value="1"/>
</dbReference>
<reference evidence="9 11" key="3">
    <citation type="submission" date="2018-06" db="EMBL/GenBank/DDBJ databases">
        <authorList>
            <consortium name="Pathogen Informatics"/>
            <person name="Doyle S."/>
        </authorList>
    </citation>
    <scope>NUCLEOTIDE SEQUENCE [LARGE SCALE GENOMIC DNA]</scope>
    <source>
        <strain evidence="9 11">NCTC13159</strain>
    </source>
</reference>
<dbReference type="PANTHER" id="PTHR11552">
    <property type="entry name" value="GLUCOSE-METHANOL-CHOLINE GMC OXIDOREDUCTASE"/>
    <property type="match status" value="1"/>
</dbReference>
<dbReference type="Pfam" id="PF05199">
    <property type="entry name" value="GMC_oxred_C"/>
    <property type="match status" value="1"/>
</dbReference>
<dbReference type="Proteomes" id="UP000254589">
    <property type="component" value="Unassembled WGS sequence"/>
</dbReference>
<evidence type="ECO:0000313" key="8">
    <source>
        <dbReference type="EMBL" id="AJC21572.1"/>
    </source>
</evidence>
<feature type="binding site" evidence="5">
    <location>
        <position position="84"/>
    </location>
    <ligand>
        <name>FAD</name>
        <dbReference type="ChEBI" id="CHEBI:57692"/>
    </ligand>
</feature>
<evidence type="ECO:0000313" key="11">
    <source>
        <dbReference type="Proteomes" id="UP000254589"/>
    </source>
</evidence>
<organism evidence="9 11">
    <name type="scientific">Pandoraea pulmonicola</name>
    <dbReference type="NCBI Taxonomy" id="93221"/>
    <lineage>
        <taxon>Bacteria</taxon>
        <taxon>Pseudomonadati</taxon>
        <taxon>Pseudomonadota</taxon>
        <taxon>Betaproteobacteria</taxon>
        <taxon>Burkholderiales</taxon>
        <taxon>Burkholderiaceae</taxon>
        <taxon>Pandoraea</taxon>
    </lineage>
</organism>
<name>A0AAJ4ZA73_PANPU</name>
<evidence type="ECO:0000313" key="9">
    <source>
        <dbReference type="EMBL" id="SUA89619.1"/>
    </source>
</evidence>
<reference evidence="10" key="1">
    <citation type="submission" date="2014-12" db="EMBL/GenBank/DDBJ databases">
        <title>Complete Genome Sequencing of Pandoraea pulmonicola DSM 16583.</title>
        <authorList>
            <person name="Chan K.-G."/>
        </authorList>
    </citation>
    <scope>NUCLEOTIDE SEQUENCE [LARGE SCALE GENOMIC DNA]</scope>
    <source>
        <strain evidence="10">DSM 16583</strain>
    </source>
</reference>